<evidence type="ECO:0000313" key="2">
    <source>
        <dbReference type="EMBL" id="DAD79712.1"/>
    </source>
</evidence>
<organism evidence="2">
    <name type="scientific">Siphoviridae sp. ctHjy10</name>
    <dbReference type="NCBI Taxonomy" id="2826234"/>
    <lineage>
        <taxon>Viruses</taxon>
        <taxon>Duplodnaviria</taxon>
        <taxon>Heunggongvirae</taxon>
        <taxon>Uroviricota</taxon>
        <taxon>Caudoviricetes</taxon>
    </lineage>
</organism>
<evidence type="ECO:0000256" key="1">
    <source>
        <dbReference type="SAM" id="MobiDB-lite"/>
    </source>
</evidence>
<proteinExistence type="predicted"/>
<name>A0A8S5MC13_9CAUD</name>
<feature type="region of interest" description="Disordered" evidence="1">
    <location>
        <begin position="494"/>
        <end position="529"/>
    </location>
</feature>
<sequence length="529" mass="59587">MEKINENIKRGIRSWLNVSPANPYVFNINEMMDFEGNAIRNRIWYRGDSNELEQFYEQNAEYADKYKFWSSESTPGMEMRKIHTGVPALTVRTLAAVVLPDMGEFEFSSENQKQKQIWKDIAKPENNNFADKIEDAIKETLYIGDGAFKVSIDTELSKYPILEWYAGDRVEIIRKKDKVREVIFKTPYSGGGKTYVLNEIYGYGYVKNELYLDNRQVPLTTLQITDSLEDVTFDKSVMLAVPMMFYKSAKYEGRGGSIFDGKVDSYDALDEVWSQWMDALRAGRAKTYIPDCLVPRDPETGAAITPNPFDNRYFAAEGDQREGQKNVISTDQPSIPHDSYLASYCTALDLCLQGIISPSTLGIDVKKLDNAEAQREKEKTTLYTRNIIVETLQTVLPQVVSMCINAYHLMKNEAVESVEVNLPFGEYANPSFESQVETVGKAKQSGIMSIERCVEELYGDSLDDNCKKEEIARLKAEQGIQSITEPEIRTDAGEFRINGFTGGSDGSKSSKKNIPDEPGGIPGTPEGSQ</sequence>
<reference evidence="2" key="1">
    <citation type="journal article" date="2021" name="Proc. Natl. Acad. Sci. U.S.A.">
        <title>A Catalog of Tens of Thousands of Viruses from Human Metagenomes Reveals Hidden Associations with Chronic Diseases.</title>
        <authorList>
            <person name="Tisza M.J."/>
            <person name="Buck C.B."/>
        </authorList>
    </citation>
    <scope>NUCLEOTIDE SEQUENCE</scope>
    <source>
        <strain evidence="2">CtHjy10</strain>
    </source>
</reference>
<dbReference type="EMBL" id="BK014871">
    <property type="protein sequence ID" value="DAD79712.1"/>
    <property type="molecule type" value="Genomic_DNA"/>
</dbReference>
<accession>A0A8S5MC13</accession>
<protein>
    <submittedName>
        <fullName evidence="2">Portal protein</fullName>
    </submittedName>
</protein>